<dbReference type="EMBL" id="MU825408">
    <property type="protein sequence ID" value="KAJ7391137.1"/>
    <property type="molecule type" value="Genomic_DNA"/>
</dbReference>
<dbReference type="AlphaFoldDB" id="A0A9X0D8C8"/>
<feature type="compositionally biased region" description="Basic residues" evidence="1">
    <location>
        <begin position="36"/>
        <end position="54"/>
    </location>
</feature>
<evidence type="ECO:0000256" key="1">
    <source>
        <dbReference type="SAM" id="MobiDB-lite"/>
    </source>
</evidence>
<feature type="region of interest" description="Disordered" evidence="1">
    <location>
        <begin position="1"/>
        <end position="61"/>
    </location>
</feature>
<accession>A0A9X0D8C8</accession>
<name>A0A9X0D8C8_9CNID</name>
<organism evidence="2 3">
    <name type="scientific">Desmophyllum pertusum</name>
    <dbReference type="NCBI Taxonomy" id="174260"/>
    <lineage>
        <taxon>Eukaryota</taxon>
        <taxon>Metazoa</taxon>
        <taxon>Cnidaria</taxon>
        <taxon>Anthozoa</taxon>
        <taxon>Hexacorallia</taxon>
        <taxon>Scleractinia</taxon>
        <taxon>Caryophylliina</taxon>
        <taxon>Caryophylliidae</taxon>
        <taxon>Desmophyllum</taxon>
    </lineage>
</organism>
<reference evidence="2" key="1">
    <citation type="submission" date="2023-01" db="EMBL/GenBank/DDBJ databases">
        <title>Genome assembly of the deep-sea coral Lophelia pertusa.</title>
        <authorList>
            <person name="Herrera S."/>
            <person name="Cordes E."/>
        </authorList>
    </citation>
    <scope>NUCLEOTIDE SEQUENCE</scope>
    <source>
        <strain evidence="2">USNM1676648</strain>
        <tissue evidence="2">Polyp</tissue>
    </source>
</reference>
<proteinExistence type="predicted"/>
<dbReference type="Proteomes" id="UP001163046">
    <property type="component" value="Unassembled WGS sequence"/>
</dbReference>
<sequence length="210" mass="24533">MNMEHEVPQAQEVMTDEEMAGMDSYPYSTSKYPAQSKKRRQKSTKKESTKKRKGQQSTEEYIPLQDINTNDLLRDLGFEVIEEGQQENLPTIQTFGAVKEEPLQCFIHDCKLEKCTSQTGWEYAKCPMYDCFIFTGLDKVNRYLKYFQDQIPVWYKWNKEKLKCFCSEPLVLCESRSEQNPGKMYFKCQKTAANSSNGEMRCLVVKTWVG</sequence>
<keyword evidence="3" id="KW-1185">Reference proteome</keyword>
<gene>
    <name evidence="2" type="ORF">OS493_020164</name>
</gene>
<comment type="caution">
    <text evidence="2">The sequence shown here is derived from an EMBL/GenBank/DDBJ whole genome shotgun (WGS) entry which is preliminary data.</text>
</comment>
<evidence type="ECO:0000313" key="2">
    <source>
        <dbReference type="EMBL" id="KAJ7391137.1"/>
    </source>
</evidence>
<protein>
    <submittedName>
        <fullName evidence="2">Uncharacterized protein</fullName>
    </submittedName>
</protein>
<evidence type="ECO:0000313" key="3">
    <source>
        <dbReference type="Proteomes" id="UP001163046"/>
    </source>
</evidence>